<evidence type="ECO:0000313" key="2">
    <source>
        <dbReference type="Proteomes" id="UP001060261"/>
    </source>
</evidence>
<reference evidence="1" key="1">
    <citation type="submission" date="2022-09" db="EMBL/GenBank/DDBJ databases">
        <title>genome sequence of Deinococcus rubellus.</title>
        <authorList>
            <person name="Srinivasan S."/>
        </authorList>
    </citation>
    <scope>NUCLEOTIDE SEQUENCE</scope>
    <source>
        <strain evidence="1">Ant6</strain>
    </source>
</reference>
<proteinExistence type="predicted"/>
<gene>
    <name evidence="1" type="ORF">N0D28_09590</name>
</gene>
<dbReference type="RefSeq" id="WP_260559308.1">
    <property type="nucleotide sequence ID" value="NZ_CP104213.1"/>
</dbReference>
<keyword evidence="2" id="KW-1185">Reference proteome</keyword>
<evidence type="ECO:0000313" key="1">
    <source>
        <dbReference type="EMBL" id="UWX63015.1"/>
    </source>
</evidence>
<evidence type="ECO:0008006" key="3">
    <source>
        <dbReference type="Google" id="ProtNLM"/>
    </source>
</evidence>
<dbReference type="EMBL" id="CP104213">
    <property type="protein sequence ID" value="UWX63015.1"/>
    <property type="molecule type" value="Genomic_DNA"/>
</dbReference>
<accession>A0ABY5YD73</accession>
<organism evidence="1 2">
    <name type="scientific">Deinococcus rubellus</name>
    <dbReference type="NCBI Taxonomy" id="1889240"/>
    <lineage>
        <taxon>Bacteria</taxon>
        <taxon>Thermotogati</taxon>
        <taxon>Deinococcota</taxon>
        <taxon>Deinococci</taxon>
        <taxon>Deinococcales</taxon>
        <taxon>Deinococcaceae</taxon>
        <taxon>Deinococcus</taxon>
    </lineage>
</organism>
<protein>
    <recommendedName>
        <fullName evidence="3">Diguanylate cyclase</fullName>
    </recommendedName>
</protein>
<name>A0ABY5YD73_9DEIO</name>
<sequence>MTRLVQHLQTTFADLRYRDIPLRISVGQAISTPQMTQAAELIEQASRDRYRMKYRMEQR</sequence>
<dbReference type="Proteomes" id="UP001060261">
    <property type="component" value="Chromosome"/>
</dbReference>